<dbReference type="EMBL" id="VNJI01000043">
    <property type="protein sequence ID" value="TVY07083.1"/>
    <property type="molecule type" value="Genomic_DNA"/>
</dbReference>
<dbReference type="AlphaFoldDB" id="A0A559K4S4"/>
<dbReference type="PANTHER" id="PTHR43695">
    <property type="entry name" value="PUTATIVE (AFU_ORTHOLOGUE AFUA_2G17250)-RELATED"/>
    <property type="match status" value="1"/>
</dbReference>
<gene>
    <name evidence="4" type="ORF">FPZ49_25775</name>
</gene>
<dbReference type="GO" id="GO:0016787">
    <property type="term" value="F:hydrolase activity"/>
    <property type="evidence" value="ECO:0007669"/>
    <property type="project" value="UniProtKB-KW"/>
</dbReference>
<dbReference type="Gene3D" id="3.40.50.1110">
    <property type="entry name" value="SGNH hydrolase"/>
    <property type="match status" value="1"/>
</dbReference>
<comment type="caution">
    <text evidence="4">The sequence shown here is derived from an EMBL/GenBank/DDBJ whole genome shotgun (WGS) entry which is preliminary data.</text>
</comment>
<evidence type="ECO:0000256" key="1">
    <source>
        <dbReference type="ARBA" id="ARBA00008668"/>
    </source>
</evidence>
<dbReference type="Proteomes" id="UP000317036">
    <property type="component" value="Unassembled WGS sequence"/>
</dbReference>
<comment type="similarity">
    <text evidence="1">Belongs to the 'GDSL' lipolytic enzyme family.</text>
</comment>
<organism evidence="4 5">
    <name type="scientific">Paenibacillus cremeus</name>
    <dbReference type="NCBI Taxonomy" id="2163881"/>
    <lineage>
        <taxon>Bacteria</taxon>
        <taxon>Bacillati</taxon>
        <taxon>Bacillota</taxon>
        <taxon>Bacilli</taxon>
        <taxon>Bacillales</taxon>
        <taxon>Paenibacillaceae</taxon>
        <taxon>Paenibacillus</taxon>
    </lineage>
</organism>
<sequence>MTSNEAAQRGIQVFIAGDSTAANYPPEHSPMAGWGQRLGELFQPSITVVNAARNGRSSKSFIEEGLLEQIEQGIEPGDYFLIQFGHNDQKPDEERHTEPDTTYPQQLSRHIELARSKGAHPILLTSVERRHFGPSGELIPSHGEYPAAVMRLADQLQVPVLDLCARTQSAYRAMGAEDSKAWFVWLKPEEHANYPEGLEDNTHFNETGALEVAKLVAEELKQAGIPLAQWLL</sequence>
<feature type="domain" description="SGNH hydrolase-type esterase" evidence="3">
    <location>
        <begin position="17"/>
        <end position="208"/>
    </location>
</feature>
<evidence type="ECO:0000259" key="3">
    <source>
        <dbReference type="Pfam" id="PF13472"/>
    </source>
</evidence>
<reference evidence="4 5" key="1">
    <citation type="submission" date="2019-07" db="EMBL/GenBank/DDBJ databases">
        <authorList>
            <person name="Kim J."/>
        </authorList>
    </citation>
    <scope>NUCLEOTIDE SEQUENCE [LARGE SCALE GENOMIC DNA]</scope>
    <source>
        <strain evidence="4 5">JC52</strain>
    </source>
</reference>
<dbReference type="PANTHER" id="PTHR43695:SF1">
    <property type="entry name" value="RHAMNOGALACTURONAN ACETYLESTERASE"/>
    <property type="match status" value="1"/>
</dbReference>
<dbReference type="CDD" id="cd01821">
    <property type="entry name" value="Rhamnogalacturan_acetylesterase_like"/>
    <property type="match status" value="1"/>
</dbReference>
<dbReference type="InterPro" id="IPR013830">
    <property type="entry name" value="SGNH_hydro"/>
</dbReference>
<evidence type="ECO:0000256" key="2">
    <source>
        <dbReference type="ARBA" id="ARBA00022801"/>
    </source>
</evidence>
<evidence type="ECO:0000313" key="4">
    <source>
        <dbReference type="EMBL" id="TVY07083.1"/>
    </source>
</evidence>
<name>A0A559K4S4_9BACL</name>
<protein>
    <submittedName>
        <fullName evidence="4">Rhamnogalacturonan acetylesterase</fullName>
    </submittedName>
</protein>
<dbReference type="SUPFAM" id="SSF52266">
    <property type="entry name" value="SGNH hydrolase"/>
    <property type="match status" value="1"/>
</dbReference>
<dbReference type="InterPro" id="IPR036514">
    <property type="entry name" value="SGNH_hydro_sf"/>
</dbReference>
<keyword evidence="2" id="KW-0378">Hydrolase</keyword>
<dbReference type="OrthoDB" id="9807041at2"/>
<dbReference type="Pfam" id="PF13472">
    <property type="entry name" value="Lipase_GDSL_2"/>
    <property type="match status" value="1"/>
</dbReference>
<evidence type="ECO:0000313" key="5">
    <source>
        <dbReference type="Proteomes" id="UP000317036"/>
    </source>
</evidence>
<keyword evidence="5" id="KW-1185">Reference proteome</keyword>
<dbReference type="InterPro" id="IPR037459">
    <property type="entry name" value="RhgT-like"/>
</dbReference>
<accession>A0A559K4S4</accession>
<proteinExistence type="inferred from homology"/>
<dbReference type="RefSeq" id="WP_144852540.1">
    <property type="nucleotide sequence ID" value="NZ_VNJI01000043.1"/>
</dbReference>